<feature type="binding site" evidence="7">
    <location>
        <position position="98"/>
    </location>
    <ligand>
        <name>Fe cation</name>
        <dbReference type="ChEBI" id="CHEBI:24875"/>
    </ligand>
</feature>
<accession>A0A5J6MC33</accession>
<dbReference type="InterPro" id="IPR005123">
    <property type="entry name" value="Oxoglu/Fe-dep_dioxygenase_dom"/>
</dbReference>
<dbReference type="PANTHER" id="PTHR41536:SF1">
    <property type="entry name" value="PKHD-TYPE HYDROXYLASE YBIX"/>
    <property type="match status" value="1"/>
</dbReference>
<evidence type="ECO:0000256" key="4">
    <source>
        <dbReference type="ARBA" id="ARBA00022964"/>
    </source>
</evidence>
<evidence type="ECO:0000256" key="2">
    <source>
        <dbReference type="ARBA" id="ARBA00022723"/>
    </source>
</evidence>
<evidence type="ECO:0000313" key="9">
    <source>
        <dbReference type="EMBL" id="QEX14783.1"/>
    </source>
</evidence>
<dbReference type="InterPro" id="IPR023550">
    <property type="entry name" value="PKHD_hydroxylase"/>
</dbReference>
<evidence type="ECO:0000313" key="10">
    <source>
        <dbReference type="Proteomes" id="UP000326202"/>
    </source>
</evidence>
<dbReference type="InterPro" id="IPR006620">
    <property type="entry name" value="Pro_4_hyd_alph"/>
</dbReference>
<dbReference type="EMBL" id="CP042906">
    <property type="protein sequence ID" value="QEX14783.1"/>
    <property type="molecule type" value="Genomic_DNA"/>
</dbReference>
<comment type="cofactor">
    <cofactor evidence="1 7">
        <name>L-ascorbate</name>
        <dbReference type="ChEBI" id="CHEBI:38290"/>
    </cofactor>
</comment>
<evidence type="ECO:0000256" key="1">
    <source>
        <dbReference type="ARBA" id="ARBA00001961"/>
    </source>
</evidence>
<dbReference type="PROSITE" id="PS51471">
    <property type="entry name" value="FE2OG_OXY"/>
    <property type="match status" value="1"/>
</dbReference>
<dbReference type="GO" id="GO:0005506">
    <property type="term" value="F:iron ion binding"/>
    <property type="evidence" value="ECO:0007669"/>
    <property type="project" value="UniProtKB-UniRule"/>
</dbReference>
<dbReference type="OrthoDB" id="9812472at2"/>
<dbReference type="InterPro" id="IPR044862">
    <property type="entry name" value="Pro_4_hyd_alph_FE2OG_OXY"/>
</dbReference>
<dbReference type="PANTHER" id="PTHR41536">
    <property type="entry name" value="PKHD-TYPE HYDROXYLASE YBIX"/>
    <property type="match status" value="1"/>
</dbReference>
<keyword evidence="6 7" id="KW-0408">Iron</keyword>
<dbReference type="NCBIfam" id="NF003974">
    <property type="entry name" value="PRK05467.1-3"/>
    <property type="match status" value="1"/>
</dbReference>
<dbReference type="AlphaFoldDB" id="A0A5J6MC33"/>
<dbReference type="Proteomes" id="UP000326202">
    <property type="component" value="Chromosome"/>
</dbReference>
<dbReference type="HAMAP" id="MF_00657">
    <property type="entry name" value="Hydroxyl_YbiX"/>
    <property type="match status" value="1"/>
</dbReference>
<dbReference type="GO" id="GO:0006974">
    <property type="term" value="P:DNA damage response"/>
    <property type="evidence" value="ECO:0007669"/>
    <property type="project" value="TreeGrafter"/>
</dbReference>
<feature type="binding site" evidence="7">
    <location>
        <position position="166"/>
    </location>
    <ligand>
        <name>2-oxoglutarate</name>
        <dbReference type="ChEBI" id="CHEBI:16810"/>
    </ligand>
</feature>
<feature type="binding site" evidence="7">
    <location>
        <position position="96"/>
    </location>
    <ligand>
        <name>Fe cation</name>
        <dbReference type="ChEBI" id="CHEBI:24875"/>
    </ligand>
</feature>
<dbReference type="Gene3D" id="4.10.860.20">
    <property type="entry name" value="Rabenosyn, Rab binding domain"/>
    <property type="match status" value="1"/>
</dbReference>
<organism evidence="9 10">
    <name type="scientific">Hypericibacter terrae</name>
    <dbReference type="NCBI Taxonomy" id="2602015"/>
    <lineage>
        <taxon>Bacteria</taxon>
        <taxon>Pseudomonadati</taxon>
        <taxon>Pseudomonadota</taxon>
        <taxon>Alphaproteobacteria</taxon>
        <taxon>Rhodospirillales</taxon>
        <taxon>Dongiaceae</taxon>
        <taxon>Hypericibacter</taxon>
    </lineage>
</organism>
<dbReference type="GO" id="GO:0006879">
    <property type="term" value="P:intracellular iron ion homeostasis"/>
    <property type="evidence" value="ECO:0007669"/>
    <property type="project" value="TreeGrafter"/>
</dbReference>
<dbReference type="Gene3D" id="2.60.120.620">
    <property type="entry name" value="q2cbj1_9rhob like domain"/>
    <property type="match status" value="1"/>
</dbReference>
<protein>
    <submittedName>
        <fullName evidence="9">PKHD-type hydroxylase</fullName>
    </submittedName>
</protein>
<keyword evidence="2 7" id="KW-0479">Metal-binding</keyword>
<dbReference type="GO" id="GO:0016706">
    <property type="term" value="F:2-oxoglutarate-dependent dioxygenase activity"/>
    <property type="evidence" value="ECO:0007669"/>
    <property type="project" value="UniProtKB-UniRule"/>
</dbReference>
<keyword evidence="3 7" id="KW-0847">Vitamin C</keyword>
<feature type="binding site" evidence="7">
    <location>
        <position position="156"/>
    </location>
    <ligand>
        <name>Fe cation</name>
        <dbReference type="ChEBI" id="CHEBI:24875"/>
    </ligand>
</feature>
<keyword evidence="5 7" id="KW-0560">Oxidoreductase</keyword>
<dbReference type="GO" id="GO:0031418">
    <property type="term" value="F:L-ascorbic acid binding"/>
    <property type="evidence" value="ECO:0007669"/>
    <property type="project" value="UniProtKB-KW"/>
</dbReference>
<comment type="cofactor">
    <cofactor evidence="7">
        <name>Fe(2+)</name>
        <dbReference type="ChEBI" id="CHEBI:29033"/>
    </cofactor>
    <text evidence="7">Binds 1 Fe(2+) ion per subunit.</text>
</comment>
<reference evidence="9 10" key="1">
    <citation type="submission" date="2019-08" db="EMBL/GenBank/DDBJ databases">
        <title>Hyperibacter terrae gen. nov., sp. nov. and Hyperibacter viscosus sp. nov., two new members in the family Rhodospirillaceae isolated from the rhizosphere of Hypericum perforatum.</title>
        <authorList>
            <person name="Noviana Z."/>
        </authorList>
    </citation>
    <scope>NUCLEOTIDE SEQUENCE [LARGE SCALE GENOMIC DNA]</scope>
    <source>
        <strain evidence="9 10">R5913</strain>
    </source>
</reference>
<evidence type="ECO:0000256" key="3">
    <source>
        <dbReference type="ARBA" id="ARBA00022896"/>
    </source>
</evidence>
<evidence type="ECO:0000259" key="8">
    <source>
        <dbReference type="PROSITE" id="PS51471"/>
    </source>
</evidence>
<evidence type="ECO:0000256" key="7">
    <source>
        <dbReference type="HAMAP-Rule" id="MF_00657"/>
    </source>
</evidence>
<proteinExistence type="inferred from homology"/>
<gene>
    <name evidence="9" type="ORF">FRZ44_00580</name>
</gene>
<dbReference type="KEGG" id="htq:FRZ44_00580"/>
<evidence type="ECO:0000256" key="5">
    <source>
        <dbReference type="ARBA" id="ARBA00023002"/>
    </source>
</evidence>
<dbReference type="Pfam" id="PF18331">
    <property type="entry name" value="PKHD_C"/>
    <property type="match status" value="1"/>
</dbReference>
<dbReference type="RefSeq" id="WP_151175300.1">
    <property type="nucleotide sequence ID" value="NZ_CP042906.1"/>
</dbReference>
<sequence>MLFWLPQILTPSEREQIVGVLRSGQFQDGKASAGNLGRNQKANEELDFRFPAKAELDRLVMAALARNQTLDAAARPKTITRPVYSRYGVGMHYGMHMDNAVMGRQDRMRIDLSMTIFLSDPDSYEGGELSLETEFGTKTAKLPAGDAVLYPTIYYHEVKPILRGERLAAVLWIQSLVKDPHQRNLLYELSQAADTRNREAPDAPETKQLIKIHMNLLRMWAEN</sequence>
<keyword evidence="10" id="KW-1185">Reference proteome</keyword>
<dbReference type="NCBIfam" id="NF003975">
    <property type="entry name" value="PRK05467.1-4"/>
    <property type="match status" value="1"/>
</dbReference>
<name>A0A5J6MC33_9PROT</name>
<keyword evidence="4 7" id="KW-0223">Dioxygenase</keyword>
<feature type="domain" description="Fe2OG dioxygenase" evidence="8">
    <location>
        <begin position="78"/>
        <end position="175"/>
    </location>
</feature>
<dbReference type="InterPro" id="IPR041097">
    <property type="entry name" value="PKHD_C"/>
</dbReference>
<dbReference type="SMART" id="SM00702">
    <property type="entry name" value="P4Hc"/>
    <property type="match status" value="1"/>
</dbReference>
<dbReference type="Pfam" id="PF13640">
    <property type="entry name" value="2OG-FeII_Oxy_3"/>
    <property type="match status" value="1"/>
</dbReference>
<evidence type="ECO:0000256" key="6">
    <source>
        <dbReference type="ARBA" id="ARBA00023004"/>
    </source>
</evidence>